<evidence type="ECO:0000256" key="5">
    <source>
        <dbReference type="ARBA" id="ARBA00023136"/>
    </source>
</evidence>
<evidence type="ECO:0000256" key="4">
    <source>
        <dbReference type="ARBA" id="ARBA00022989"/>
    </source>
</evidence>
<dbReference type="EMBL" id="JAAEEH010000013">
    <property type="protein sequence ID" value="NDL67340.1"/>
    <property type="molecule type" value="Genomic_DNA"/>
</dbReference>
<proteinExistence type="predicted"/>
<feature type="transmembrane region" description="Helical" evidence="6">
    <location>
        <begin position="293"/>
        <end position="315"/>
    </location>
</feature>
<feature type="transmembrane region" description="Helical" evidence="6">
    <location>
        <begin position="147"/>
        <end position="167"/>
    </location>
</feature>
<feature type="transmembrane region" description="Helical" evidence="6">
    <location>
        <begin position="87"/>
        <end position="107"/>
    </location>
</feature>
<comment type="caution">
    <text evidence="7">The sequence shown here is derived from an EMBL/GenBank/DDBJ whole genome shotgun (WGS) entry which is preliminary data.</text>
</comment>
<feature type="transmembrane region" description="Helical" evidence="6">
    <location>
        <begin position="187"/>
        <end position="211"/>
    </location>
</feature>
<accession>A0A7X5HVE1</accession>
<protein>
    <submittedName>
        <fullName evidence="7">ABC transporter permease</fullName>
    </submittedName>
</protein>
<keyword evidence="3 6" id="KW-0812">Transmembrane</keyword>
<dbReference type="PANTHER" id="PTHR47089">
    <property type="entry name" value="ABC TRANSPORTER, PERMEASE PROTEIN"/>
    <property type="match status" value="1"/>
</dbReference>
<name>A0A7X5HVE1_9FIRM</name>
<organism evidence="7 8">
    <name type="scientific">Anaerotalea alkaliphila</name>
    <dbReference type="NCBI Taxonomy" id="2662126"/>
    <lineage>
        <taxon>Bacteria</taxon>
        <taxon>Bacillati</taxon>
        <taxon>Bacillota</taxon>
        <taxon>Clostridia</taxon>
        <taxon>Eubacteriales</taxon>
        <taxon>Anaerotalea</taxon>
    </lineage>
</organism>
<dbReference type="PANTHER" id="PTHR47089:SF1">
    <property type="entry name" value="GUANOSINE ABC TRANSPORTER PERMEASE PROTEIN NUPP"/>
    <property type="match status" value="1"/>
</dbReference>
<evidence type="ECO:0000313" key="8">
    <source>
        <dbReference type="Proteomes" id="UP000461585"/>
    </source>
</evidence>
<sequence>MIRMAKQGNMTGRKAAAIRVTAILLAFLASSLFIRILGHNPLAVYGSMLVGAFGSPMRIRDTLTVAIPLTLTSIGILVAFKMKFWNIGAEGQILMGAFAASMVAYNLGNLSRWVVLPLMFLAGFVGGGLWALLPAWLKMKWNTNETIITLMLNYIAIKWITFLQYGPWRDPASMGFPKMPNFASGAIVPKLFGIQAGFLVAILFVVLAHYFMHHSKGGYEVAVVGESVDTARYAGMNVKKIVLTALVISGGISGIVGMLEASGVNHTLNASISAGYGFTAIITTWLSGLKPLVVLPVSILFAAMTKGGGYIQTVYQIPQAAAQVLQSMILFFVIGSEFFVQYKLVFQRKKSPNPQEGGQ</sequence>
<feature type="transmembrane region" description="Helical" evidence="6">
    <location>
        <begin position="62"/>
        <end position="80"/>
    </location>
</feature>
<keyword evidence="5 6" id="KW-0472">Membrane</keyword>
<feature type="transmembrane region" description="Helical" evidence="6">
    <location>
        <begin position="241"/>
        <end position="261"/>
    </location>
</feature>
<feature type="transmembrane region" description="Helical" evidence="6">
    <location>
        <begin position="113"/>
        <end position="135"/>
    </location>
</feature>
<evidence type="ECO:0000256" key="3">
    <source>
        <dbReference type="ARBA" id="ARBA00022692"/>
    </source>
</evidence>
<keyword evidence="4 6" id="KW-1133">Transmembrane helix</keyword>
<evidence type="ECO:0000313" key="7">
    <source>
        <dbReference type="EMBL" id="NDL67340.1"/>
    </source>
</evidence>
<keyword evidence="8" id="KW-1185">Reference proteome</keyword>
<dbReference type="AlphaFoldDB" id="A0A7X5HVE1"/>
<dbReference type="Pfam" id="PF02653">
    <property type="entry name" value="BPD_transp_2"/>
    <property type="match status" value="1"/>
</dbReference>
<comment type="subcellular location">
    <subcellularLocation>
        <location evidence="1">Cell membrane</location>
        <topology evidence="1">Multi-pass membrane protein</topology>
    </subcellularLocation>
</comment>
<reference evidence="7 8" key="1">
    <citation type="submission" date="2020-01" db="EMBL/GenBank/DDBJ databases">
        <title>Anaeroalcalibacter tamaniensis gen. nov., sp. nov., moderately halophilic strictly anaerobic fermenter bacterium from mud volcano of Taman peninsula.</title>
        <authorList>
            <person name="Frolova A."/>
            <person name="Merkel A.Y."/>
            <person name="Slobodkin A.I."/>
        </authorList>
    </citation>
    <scope>NUCLEOTIDE SEQUENCE [LARGE SCALE GENOMIC DNA]</scope>
    <source>
        <strain evidence="7 8">F-3ap</strain>
    </source>
</reference>
<dbReference type="Proteomes" id="UP000461585">
    <property type="component" value="Unassembled WGS sequence"/>
</dbReference>
<evidence type="ECO:0000256" key="1">
    <source>
        <dbReference type="ARBA" id="ARBA00004651"/>
    </source>
</evidence>
<gene>
    <name evidence="7" type="ORF">GXN74_06255</name>
</gene>
<dbReference type="GO" id="GO:0005886">
    <property type="term" value="C:plasma membrane"/>
    <property type="evidence" value="ECO:0007669"/>
    <property type="project" value="UniProtKB-SubCell"/>
</dbReference>
<dbReference type="CDD" id="cd06580">
    <property type="entry name" value="TM_PBP1_transp_TpRbsC_like"/>
    <property type="match status" value="1"/>
</dbReference>
<evidence type="ECO:0000256" key="2">
    <source>
        <dbReference type="ARBA" id="ARBA00022475"/>
    </source>
</evidence>
<dbReference type="InterPro" id="IPR001851">
    <property type="entry name" value="ABC_transp_permease"/>
</dbReference>
<keyword evidence="2" id="KW-1003">Cell membrane</keyword>
<feature type="transmembrane region" description="Helical" evidence="6">
    <location>
        <begin position="321"/>
        <end position="340"/>
    </location>
</feature>
<evidence type="ECO:0000256" key="6">
    <source>
        <dbReference type="SAM" id="Phobius"/>
    </source>
</evidence>
<feature type="transmembrane region" description="Helical" evidence="6">
    <location>
        <begin position="267"/>
        <end position="286"/>
    </location>
</feature>
<dbReference type="RefSeq" id="WP_162370064.1">
    <property type="nucleotide sequence ID" value="NZ_JAAEEH010000013.1"/>
</dbReference>
<dbReference type="GO" id="GO:0022857">
    <property type="term" value="F:transmembrane transporter activity"/>
    <property type="evidence" value="ECO:0007669"/>
    <property type="project" value="InterPro"/>
</dbReference>